<dbReference type="GO" id="GO:0071333">
    <property type="term" value="P:cellular response to glucose stimulus"/>
    <property type="evidence" value="ECO:0007669"/>
    <property type="project" value="TreeGrafter"/>
</dbReference>
<dbReference type="Pfam" id="PF00821">
    <property type="entry name" value="PEPCK_GTP"/>
    <property type="match status" value="1"/>
</dbReference>
<keyword evidence="8" id="KW-0342">GTP-binding</keyword>
<feature type="domain" description="Phosphoenolpyruvate carboxykinase C-terminal P-loop" evidence="11">
    <location>
        <begin position="296"/>
        <end position="656"/>
    </location>
</feature>
<dbReference type="Pfam" id="PF17297">
    <property type="entry name" value="PEPCK_N"/>
    <property type="match status" value="1"/>
</dbReference>
<keyword evidence="7" id="KW-0210">Decarboxylase</keyword>
<feature type="domain" description="Phosphoenolpyruvate carboxykinase GTP-utilising N-terminal" evidence="12">
    <location>
        <begin position="65"/>
        <end position="291"/>
    </location>
</feature>
<dbReference type="SUPFAM" id="SSF53795">
    <property type="entry name" value="PEP carboxykinase-like"/>
    <property type="match status" value="1"/>
</dbReference>
<dbReference type="Gene3D" id="3.40.449.10">
    <property type="entry name" value="Phosphoenolpyruvate Carboxykinase, domain 1"/>
    <property type="match status" value="1"/>
</dbReference>
<dbReference type="RefSeq" id="XP_011424185.2">
    <property type="nucleotide sequence ID" value="XM_011425883.3"/>
</dbReference>
<keyword evidence="5" id="KW-0479">Metal-binding</keyword>
<dbReference type="GO" id="GO:0030145">
    <property type="term" value="F:manganese ion binding"/>
    <property type="evidence" value="ECO:0007669"/>
    <property type="project" value="TreeGrafter"/>
</dbReference>
<dbReference type="HAMAP" id="MF_00452">
    <property type="entry name" value="PEPCK_GTP"/>
    <property type="match status" value="1"/>
</dbReference>
<dbReference type="GO" id="GO:0033993">
    <property type="term" value="P:response to lipid"/>
    <property type="evidence" value="ECO:0007669"/>
    <property type="project" value="TreeGrafter"/>
</dbReference>
<dbReference type="PANTHER" id="PTHR11561">
    <property type="entry name" value="PHOSPHOENOLPYRUVATE CARBOXYKINASE"/>
    <property type="match status" value="1"/>
</dbReference>
<proteinExistence type="inferred from homology"/>
<dbReference type="GO" id="GO:0006107">
    <property type="term" value="P:oxaloacetate metabolic process"/>
    <property type="evidence" value="ECO:0007669"/>
    <property type="project" value="TreeGrafter"/>
</dbReference>
<dbReference type="GO" id="GO:0042594">
    <property type="term" value="P:response to starvation"/>
    <property type="evidence" value="ECO:0007669"/>
    <property type="project" value="TreeGrafter"/>
</dbReference>
<name>A0A8W8KGD5_MAGGI</name>
<keyword evidence="14" id="KW-1185">Reference proteome</keyword>
<dbReference type="InterPro" id="IPR008210">
    <property type="entry name" value="PEP_carboxykinase_N"/>
</dbReference>
<evidence type="ECO:0000256" key="4">
    <source>
        <dbReference type="ARBA" id="ARBA00012306"/>
    </source>
</evidence>
<dbReference type="OMA" id="GPTNNWV"/>
<dbReference type="GO" id="GO:0006094">
    <property type="term" value="P:gluconeogenesis"/>
    <property type="evidence" value="ECO:0007669"/>
    <property type="project" value="InterPro"/>
</dbReference>
<evidence type="ECO:0000256" key="10">
    <source>
        <dbReference type="ARBA" id="ARBA00023239"/>
    </source>
</evidence>
<evidence type="ECO:0000256" key="5">
    <source>
        <dbReference type="ARBA" id="ARBA00022723"/>
    </source>
</evidence>
<sequence>MGSLDINNKRISVEGRLKDVDGPNFASRIVEESLGNGGFTRPYQSIASQVLYGKWNDLPKKVQHYVQDNVKLCKPDTIHICDGSDRENEMLLYILQRDGMIKPLPKMDNCWLARTDPKDVARVESRTFISTENMRDTIPVVKNGITGTLGNWMSPDDLDTELNMRFPGCMKGRTMFVIPFSMGPVGSALSKIGIELTDSAYVAASMRIMTRVGKKVLKTLGNGDFVKCLHSVGAPYPLKEPMVSNWPCNPKETIIAHLPERNEICSYGSGYGGNSLLGKKCFALRLGSILGRREGWLAEHMLILGIENSKGEKKYFAAAFPSACGKTNLAMMKSALPDYKITCVGDDIAWMRFDKDGKLRAINPEAGFFGVAPGTSMKTNPMAMETISRNTIFTNVAETSDGGVFWEGLEGEVSRTTKIKSWLGVEDWHAEQGKPAAHPNSRFCTPAAQCPIMDERWQDPEGVPIEAIIFGGRRPEGVPLVYEAFNWQHGVYIGASMRSEATAAAEHKSKVIMHDPFAMRPFFGYNFGHYLEHWLSFQQKQDLDLPKIYHVNWFRKDKNGRFMWPGFGENSRVLDWIFRRVNGEDCAVQSAIGNLPRKGSLNLEGLQEDVDMDALFSIPKEYWQKEVKDIGKYFDEQVHEDLPPEIMKELRSLEARVNSM</sequence>
<evidence type="ECO:0000259" key="11">
    <source>
        <dbReference type="Pfam" id="PF00821"/>
    </source>
</evidence>
<protein>
    <recommendedName>
        <fullName evidence="4">phosphoenolpyruvate carboxykinase (GTP)</fullName>
        <ecNumber evidence="4">4.1.1.32</ecNumber>
    </recommendedName>
</protein>
<dbReference type="GO" id="GO:0004613">
    <property type="term" value="F:phosphoenolpyruvate carboxykinase (GTP) activity"/>
    <property type="evidence" value="ECO:0007669"/>
    <property type="project" value="UniProtKB-EC"/>
</dbReference>
<evidence type="ECO:0000256" key="7">
    <source>
        <dbReference type="ARBA" id="ARBA00022793"/>
    </source>
</evidence>
<evidence type="ECO:0000256" key="1">
    <source>
        <dbReference type="ARBA" id="ARBA00001936"/>
    </source>
</evidence>
<dbReference type="Gene3D" id="2.170.8.10">
    <property type="entry name" value="Phosphoenolpyruvate Carboxykinase, domain 2"/>
    <property type="match status" value="1"/>
</dbReference>
<dbReference type="InterPro" id="IPR035078">
    <property type="entry name" value="PEP_carboxykinase_GTP_N"/>
</dbReference>
<dbReference type="CDD" id="cd00819">
    <property type="entry name" value="PEPCK_GTP"/>
    <property type="match status" value="1"/>
</dbReference>
<dbReference type="SUPFAM" id="SSF68923">
    <property type="entry name" value="PEP carboxykinase N-terminal domain"/>
    <property type="match status" value="1"/>
</dbReference>
<dbReference type="GO" id="GO:0005525">
    <property type="term" value="F:GTP binding"/>
    <property type="evidence" value="ECO:0007669"/>
    <property type="project" value="UniProtKB-KW"/>
</dbReference>
<dbReference type="PROSITE" id="PS00505">
    <property type="entry name" value="PEPCK_GTP"/>
    <property type="match status" value="1"/>
</dbReference>
<dbReference type="EC" id="4.1.1.32" evidence="4"/>
<dbReference type="GO" id="GO:0019543">
    <property type="term" value="P:propionate catabolic process"/>
    <property type="evidence" value="ECO:0007669"/>
    <property type="project" value="TreeGrafter"/>
</dbReference>
<evidence type="ECO:0000256" key="2">
    <source>
        <dbReference type="ARBA" id="ARBA00005796"/>
    </source>
</evidence>
<keyword evidence="10" id="KW-0456">Lyase</keyword>
<evidence type="ECO:0000259" key="12">
    <source>
        <dbReference type="Pfam" id="PF17297"/>
    </source>
</evidence>
<evidence type="ECO:0000313" key="13">
    <source>
        <dbReference type="EnsemblMetazoa" id="G23780.12:cds"/>
    </source>
</evidence>
<keyword evidence="6" id="KW-0547">Nucleotide-binding</keyword>
<dbReference type="FunFam" id="3.40.449.10:FF:000003">
    <property type="entry name" value="Phosphoenolpyruvate carboxykinase, cytosolic [GTP]"/>
    <property type="match status" value="1"/>
</dbReference>
<dbReference type="GO" id="GO:0046327">
    <property type="term" value="P:glycerol biosynthetic process from pyruvate"/>
    <property type="evidence" value="ECO:0007669"/>
    <property type="project" value="TreeGrafter"/>
</dbReference>
<dbReference type="FunFam" id="3.90.228.20:FF:000005">
    <property type="entry name" value="Phosphoenolpyruvate carboxykinase [GTP], mitochondrial"/>
    <property type="match status" value="1"/>
</dbReference>
<dbReference type="EnsemblMetazoa" id="G23780.12">
    <property type="protein sequence ID" value="G23780.12:cds"/>
    <property type="gene ID" value="G23780"/>
</dbReference>
<evidence type="ECO:0000256" key="8">
    <source>
        <dbReference type="ARBA" id="ARBA00023134"/>
    </source>
</evidence>
<dbReference type="InterPro" id="IPR013035">
    <property type="entry name" value="PEP_carboxykinase_C"/>
</dbReference>
<organism evidence="13 14">
    <name type="scientific">Magallana gigas</name>
    <name type="common">Pacific oyster</name>
    <name type="synonym">Crassostrea gigas</name>
    <dbReference type="NCBI Taxonomy" id="29159"/>
    <lineage>
        <taxon>Eukaryota</taxon>
        <taxon>Metazoa</taxon>
        <taxon>Spiralia</taxon>
        <taxon>Lophotrochozoa</taxon>
        <taxon>Mollusca</taxon>
        <taxon>Bivalvia</taxon>
        <taxon>Autobranchia</taxon>
        <taxon>Pteriomorphia</taxon>
        <taxon>Ostreida</taxon>
        <taxon>Ostreoidea</taxon>
        <taxon>Ostreidae</taxon>
        <taxon>Magallana</taxon>
    </lineage>
</organism>
<dbReference type="PIRSF" id="PIRSF001348">
    <property type="entry name" value="PEP_carboxykinase_GTP"/>
    <property type="match status" value="1"/>
</dbReference>
<evidence type="ECO:0000256" key="9">
    <source>
        <dbReference type="ARBA" id="ARBA00023211"/>
    </source>
</evidence>
<reference evidence="13" key="1">
    <citation type="submission" date="2022-08" db="UniProtKB">
        <authorList>
            <consortium name="EnsemblMetazoa"/>
        </authorList>
    </citation>
    <scope>IDENTIFICATION</scope>
    <source>
        <strain evidence="13">05x7-T-G4-1.051#20</strain>
    </source>
</reference>
<dbReference type="GeneID" id="105326051"/>
<dbReference type="InterPro" id="IPR008209">
    <property type="entry name" value="PEP_carboxykinase_GTP"/>
</dbReference>
<dbReference type="NCBIfam" id="NF003253">
    <property type="entry name" value="PRK04210.1"/>
    <property type="match status" value="1"/>
</dbReference>
<dbReference type="AlphaFoldDB" id="A0A8W8KGD5"/>
<keyword evidence="9" id="KW-0464">Manganese</keyword>
<dbReference type="GO" id="GO:0005829">
    <property type="term" value="C:cytosol"/>
    <property type="evidence" value="ECO:0007669"/>
    <property type="project" value="TreeGrafter"/>
</dbReference>
<evidence type="ECO:0000256" key="6">
    <source>
        <dbReference type="ARBA" id="ARBA00022741"/>
    </source>
</evidence>
<comment type="similarity">
    <text evidence="2">Belongs to the phosphoenolpyruvate carboxykinase [GTP] family.</text>
</comment>
<accession>A0A8W8KGD5</accession>
<evidence type="ECO:0000313" key="14">
    <source>
        <dbReference type="Proteomes" id="UP000005408"/>
    </source>
</evidence>
<dbReference type="KEGG" id="crg:105326051"/>
<dbReference type="Proteomes" id="UP000005408">
    <property type="component" value="Unassembled WGS sequence"/>
</dbReference>
<evidence type="ECO:0000256" key="3">
    <source>
        <dbReference type="ARBA" id="ARBA00011245"/>
    </source>
</evidence>
<dbReference type="PANTHER" id="PTHR11561:SF0">
    <property type="entry name" value="PHOSPHOENOLPYRUVATE CARBOXYKINASE [GTP]-RELATED"/>
    <property type="match status" value="1"/>
</dbReference>
<comment type="subunit">
    <text evidence="3">Monomer.</text>
</comment>
<dbReference type="OrthoDB" id="5841594at2759"/>
<dbReference type="InterPro" id="IPR035077">
    <property type="entry name" value="PEP_carboxykinase_GTP_C"/>
</dbReference>
<dbReference type="Gene3D" id="3.90.228.20">
    <property type="match status" value="1"/>
</dbReference>
<dbReference type="InterPro" id="IPR018091">
    <property type="entry name" value="PEP_carboxykin_GTP_CS"/>
</dbReference>
<comment type="cofactor">
    <cofactor evidence="1">
        <name>Mn(2+)</name>
        <dbReference type="ChEBI" id="CHEBI:29035"/>
    </cofactor>
</comment>